<name>A0ABZ1CEC8_9BACT</name>
<evidence type="ECO:0000313" key="7">
    <source>
        <dbReference type="Proteomes" id="UP000738431"/>
    </source>
</evidence>
<dbReference type="Pfam" id="PF13442">
    <property type="entry name" value="Cytochrome_CBB3"/>
    <property type="match status" value="1"/>
</dbReference>
<keyword evidence="1 4" id="KW-0349">Heme</keyword>
<dbReference type="RefSeq" id="WP_221030852.1">
    <property type="nucleotide sequence ID" value="NZ_CP139781.1"/>
</dbReference>
<evidence type="ECO:0000256" key="1">
    <source>
        <dbReference type="ARBA" id="ARBA00022617"/>
    </source>
</evidence>
<dbReference type="SUPFAM" id="SSF46626">
    <property type="entry name" value="Cytochrome c"/>
    <property type="match status" value="1"/>
</dbReference>
<dbReference type="InterPro" id="IPR009056">
    <property type="entry name" value="Cyt_c-like_dom"/>
</dbReference>
<keyword evidence="2 4" id="KW-0479">Metal-binding</keyword>
<gene>
    <name evidence="6" type="ORF">K1X11_006115</name>
</gene>
<evidence type="ECO:0000259" key="5">
    <source>
        <dbReference type="PROSITE" id="PS51007"/>
    </source>
</evidence>
<dbReference type="Proteomes" id="UP000738431">
    <property type="component" value="Chromosome"/>
</dbReference>
<evidence type="ECO:0000256" key="4">
    <source>
        <dbReference type="PROSITE-ProRule" id="PRU00433"/>
    </source>
</evidence>
<organism evidence="6 7">
    <name type="scientific">Actomonas aquatica</name>
    <dbReference type="NCBI Taxonomy" id="2866162"/>
    <lineage>
        <taxon>Bacteria</taxon>
        <taxon>Pseudomonadati</taxon>
        <taxon>Verrucomicrobiota</taxon>
        <taxon>Opitutia</taxon>
        <taxon>Opitutales</taxon>
        <taxon>Opitutaceae</taxon>
        <taxon>Actomonas</taxon>
    </lineage>
</organism>
<evidence type="ECO:0000256" key="2">
    <source>
        <dbReference type="ARBA" id="ARBA00022723"/>
    </source>
</evidence>
<sequence>MRYVYLVAFFLVVLTVGALGFRGSISTKPPLEVFPDMDRQSKYQPQGESAFFADGRADRPIPAGTVAREIIIGDAHLTTGRNADGEFAAGFPASLDIDEAFILRGQERYNIYCTPCHGTLADGRGIVTQYGWGTPANLHSDTFRAQTEGELFNTITHGKNTMFAYGDKLVPEDRWAVIAYVRALQRSQNGRLSDVPAAYQAELN</sequence>
<dbReference type="PANTHER" id="PTHR40394">
    <property type="entry name" value="LIPOPROTEIN-RELATED"/>
    <property type="match status" value="1"/>
</dbReference>
<reference evidence="6 7" key="1">
    <citation type="submission" date="2023-12" db="EMBL/GenBank/DDBJ databases">
        <title>Description of an unclassified Opitutus bacterium of Verrucomicrobiota.</title>
        <authorList>
            <person name="Zhang D.-F."/>
        </authorList>
    </citation>
    <scope>NUCLEOTIDE SEQUENCE [LARGE SCALE GENOMIC DNA]</scope>
    <source>
        <strain evidence="6 7">WL0086</strain>
    </source>
</reference>
<accession>A0ABZ1CEC8</accession>
<keyword evidence="7" id="KW-1185">Reference proteome</keyword>
<proteinExistence type="predicted"/>
<dbReference type="PANTHER" id="PTHR40394:SF2">
    <property type="entry name" value="QUINOL:CYTOCHROME C OXIDOREDUCTASE MEMBRANE PROTEIN"/>
    <property type="match status" value="1"/>
</dbReference>
<dbReference type="EMBL" id="CP139781">
    <property type="protein sequence ID" value="WRQ88974.1"/>
    <property type="molecule type" value="Genomic_DNA"/>
</dbReference>
<feature type="domain" description="Cytochrome c" evidence="5">
    <location>
        <begin position="100"/>
        <end position="185"/>
    </location>
</feature>
<dbReference type="Gene3D" id="1.10.760.10">
    <property type="entry name" value="Cytochrome c-like domain"/>
    <property type="match status" value="1"/>
</dbReference>
<evidence type="ECO:0000256" key="3">
    <source>
        <dbReference type="ARBA" id="ARBA00023004"/>
    </source>
</evidence>
<evidence type="ECO:0000313" key="6">
    <source>
        <dbReference type="EMBL" id="WRQ88974.1"/>
    </source>
</evidence>
<dbReference type="InterPro" id="IPR036909">
    <property type="entry name" value="Cyt_c-like_dom_sf"/>
</dbReference>
<keyword evidence="3 4" id="KW-0408">Iron</keyword>
<dbReference type="PROSITE" id="PS51007">
    <property type="entry name" value="CYTC"/>
    <property type="match status" value="1"/>
</dbReference>
<protein>
    <submittedName>
        <fullName evidence="6">Cytochrome c</fullName>
    </submittedName>
</protein>